<evidence type="ECO:0000256" key="4">
    <source>
        <dbReference type="ARBA" id="ARBA00023136"/>
    </source>
</evidence>
<evidence type="ECO:0000256" key="1">
    <source>
        <dbReference type="ARBA" id="ARBA00004141"/>
    </source>
</evidence>
<evidence type="ECO:0000256" key="3">
    <source>
        <dbReference type="ARBA" id="ARBA00022989"/>
    </source>
</evidence>
<dbReference type="InterPro" id="IPR002810">
    <property type="entry name" value="NfeD-like_C"/>
</dbReference>
<keyword evidence="10" id="KW-0645">Protease</keyword>
<name>A0A7M2YW10_9ACTN</name>
<organism evidence="10 11">
    <name type="scientific">Gaiella occulta</name>
    <dbReference type="NCBI Taxonomy" id="1002870"/>
    <lineage>
        <taxon>Bacteria</taxon>
        <taxon>Bacillati</taxon>
        <taxon>Actinomycetota</taxon>
        <taxon>Thermoleophilia</taxon>
        <taxon>Gaiellales</taxon>
        <taxon>Gaiellaceae</taxon>
        <taxon>Gaiella</taxon>
    </lineage>
</organism>
<dbReference type="RefSeq" id="WP_181813590.1">
    <property type="nucleotide sequence ID" value="NZ_QQZY01000005.1"/>
</dbReference>
<evidence type="ECO:0000259" key="9">
    <source>
        <dbReference type="Pfam" id="PF25145"/>
    </source>
</evidence>
<dbReference type="GO" id="GO:0008233">
    <property type="term" value="F:peptidase activity"/>
    <property type="evidence" value="ECO:0007669"/>
    <property type="project" value="UniProtKB-KW"/>
</dbReference>
<sequence>MRPPLLRGFLLVLAAVAAALLLTAPASAAPPRVLVVVFDNDVNPVTQDYVQDQVRRAERGGYDAVVLEMDTPGGLGSSMRAIVKTLLAAKVPVIVYVAPGGSSADSAGAVIGQAADVLAMAPQTNIGSSTPITTGGQDFSKDLRRKIVNDAAAYIAELAREHGRNAAAAEAMVRDAANFGAREAAAKNIVDFVAPSLSALLERSDGRVVQPKGLTLRTAGASVERVEMSAWKKALDLLIDPNVIALMLSLGLVGILVELWNPGLIFPGTVGAISLVVGLFGLQVLPISVAGALLLLLAVAFFASELFVPSHGALTAAGAVTFVIGALMLFDPAGPAYQVSLWTALGIAGALALLLGAALSRVVKARRNPVEVGIGRLVGEEALVRRDGLVLVGGELWRARRADGEPLVPGERAVVEAVEEGLRLVVGSTHRNGRDRPCPSH</sequence>
<reference evidence="11" key="2">
    <citation type="journal article" date="2019" name="MicrobiologyOpen">
        <title>High-quality draft genome sequence of Gaiella occulta isolated from a 150 meter deep mineral water borehole and comparison with the genome sequences of other deep-branching lineages of the phylum Actinobacteria.</title>
        <authorList>
            <person name="Severino R."/>
            <person name="Froufe H.J.C."/>
            <person name="Barroso C."/>
            <person name="Albuquerque L."/>
            <person name="Lobo-da-Cunha A."/>
            <person name="da Costa M.S."/>
            <person name="Egas C."/>
        </authorList>
    </citation>
    <scope>NUCLEOTIDE SEQUENCE [LARGE SCALE GENOMIC DNA]</scope>
    <source>
        <strain evidence="11">F2-233</strain>
    </source>
</reference>
<dbReference type="PANTHER" id="PTHR33507">
    <property type="entry name" value="INNER MEMBRANE PROTEIN YBBJ"/>
    <property type="match status" value="1"/>
</dbReference>
<dbReference type="Pfam" id="PF25145">
    <property type="entry name" value="NfeD1b_N"/>
    <property type="match status" value="1"/>
</dbReference>
<evidence type="ECO:0000313" key="11">
    <source>
        <dbReference type="Proteomes" id="UP000254134"/>
    </source>
</evidence>
<dbReference type="AlphaFoldDB" id="A0A7M2YW10"/>
<dbReference type="Pfam" id="PF01957">
    <property type="entry name" value="NfeD"/>
    <property type="match status" value="1"/>
</dbReference>
<dbReference type="InterPro" id="IPR029045">
    <property type="entry name" value="ClpP/crotonase-like_dom_sf"/>
</dbReference>
<dbReference type="SUPFAM" id="SSF141322">
    <property type="entry name" value="NfeD domain-like"/>
    <property type="match status" value="1"/>
</dbReference>
<feature type="transmembrane region" description="Helical" evidence="5">
    <location>
        <begin position="336"/>
        <end position="359"/>
    </location>
</feature>
<feature type="transmembrane region" description="Helical" evidence="5">
    <location>
        <begin position="237"/>
        <end position="257"/>
    </location>
</feature>
<accession>A0A7M2YW10</accession>
<keyword evidence="10" id="KW-0378">Hydrolase</keyword>
<evidence type="ECO:0000313" key="10">
    <source>
        <dbReference type="EMBL" id="RDI74074.1"/>
    </source>
</evidence>
<evidence type="ECO:0000256" key="2">
    <source>
        <dbReference type="ARBA" id="ARBA00022692"/>
    </source>
</evidence>
<feature type="transmembrane region" description="Helical" evidence="5">
    <location>
        <begin position="288"/>
        <end position="308"/>
    </location>
</feature>
<dbReference type="Gene3D" id="3.90.226.10">
    <property type="entry name" value="2-enoyl-CoA Hydratase, Chain A, domain 1"/>
    <property type="match status" value="1"/>
</dbReference>
<protein>
    <submittedName>
        <fullName evidence="10">Membrane-bound ClpP serine protease</fullName>
    </submittedName>
</protein>
<dbReference type="InterPro" id="IPR052165">
    <property type="entry name" value="Membrane_assoc_protease"/>
</dbReference>
<dbReference type="PANTHER" id="PTHR33507:SF4">
    <property type="entry name" value="NODULATION COMPETITIVENESS PROTEIN NFED"/>
    <property type="match status" value="1"/>
</dbReference>
<comment type="caution">
    <text evidence="10">The sequence shown here is derived from an EMBL/GenBank/DDBJ whole genome shotgun (WGS) entry which is preliminary data.</text>
</comment>
<evidence type="ECO:0000256" key="6">
    <source>
        <dbReference type="SAM" id="SignalP"/>
    </source>
</evidence>
<keyword evidence="2 5" id="KW-0812">Transmembrane</keyword>
<dbReference type="GO" id="GO:0016020">
    <property type="term" value="C:membrane"/>
    <property type="evidence" value="ECO:0007669"/>
    <property type="project" value="UniProtKB-SubCell"/>
</dbReference>
<proteinExistence type="predicted"/>
<feature type="domain" description="NfeD integral membrane" evidence="8">
    <location>
        <begin position="242"/>
        <end position="357"/>
    </location>
</feature>
<feature type="signal peptide" evidence="6">
    <location>
        <begin position="1"/>
        <end position="28"/>
    </location>
</feature>
<evidence type="ECO:0000259" key="7">
    <source>
        <dbReference type="Pfam" id="PF01957"/>
    </source>
</evidence>
<dbReference type="Gene3D" id="2.40.50.140">
    <property type="entry name" value="Nucleic acid-binding proteins"/>
    <property type="match status" value="1"/>
</dbReference>
<keyword evidence="4 5" id="KW-0472">Membrane</keyword>
<evidence type="ECO:0000259" key="8">
    <source>
        <dbReference type="Pfam" id="PF24961"/>
    </source>
</evidence>
<dbReference type="GO" id="GO:0006508">
    <property type="term" value="P:proteolysis"/>
    <property type="evidence" value="ECO:0007669"/>
    <property type="project" value="UniProtKB-KW"/>
</dbReference>
<reference evidence="10 11" key="1">
    <citation type="submission" date="2018-07" db="EMBL/GenBank/DDBJ databases">
        <title>High-quality-draft genome sequence of Gaiella occulta.</title>
        <authorList>
            <person name="Severino R."/>
            <person name="Froufe H.J.C."/>
            <person name="Rainey F.A."/>
            <person name="Barroso C."/>
            <person name="Albuquerque L."/>
            <person name="Lobo-Da-Cunha A."/>
            <person name="Da Costa M.S."/>
            <person name="Egas C."/>
        </authorList>
    </citation>
    <scope>NUCLEOTIDE SEQUENCE [LARGE SCALE GENOMIC DNA]</scope>
    <source>
        <strain evidence="10 11">F2-233</strain>
    </source>
</reference>
<gene>
    <name evidence="10" type="ORF">Gocc_2171</name>
</gene>
<dbReference type="InterPro" id="IPR056738">
    <property type="entry name" value="NfeD1b_N"/>
</dbReference>
<dbReference type="InterPro" id="IPR012340">
    <property type="entry name" value="NA-bd_OB-fold"/>
</dbReference>
<comment type="subcellular location">
    <subcellularLocation>
        <location evidence="1">Membrane</location>
        <topology evidence="1">Multi-pass membrane protein</topology>
    </subcellularLocation>
</comment>
<keyword evidence="6" id="KW-0732">Signal</keyword>
<keyword evidence="3 5" id="KW-1133">Transmembrane helix</keyword>
<dbReference type="SUPFAM" id="SSF52096">
    <property type="entry name" value="ClpP/crotonase"/>
    <property type="match status" value="1"/>
</dbReference>
<dbReference type="CDD" id="cd07020">
    <property type="entry name" value="Clp_protease_NfeD_1"/>
    <property type="match status" value="1"/>
</dbReference>
<feature type="domain" description="NfeD-like C-terminal" evidence="7">
    <location>
        <begin position="376"/>
        <end position="426"/>
    </location>
</feature>
<feature type="transmembrane region" description="Helical" evidence="5">
    <location>
        <begin position="313"/>
        <end position="330"/>
    </location>
</feature>
<dbReference type="Proteomes" id="UP000254134">
    <property type="component" value="Unassembled WGS sequence"/>
</dbReference>
<dbReference type="InterPro" id="IPR056739">
    <property type="entry name" value="NfeD_membrane"/>
</dbReference>
<evidence type="ECO:0000256" key="5">
    <source>
        <dbReference type="SAM" id="Phobius"/>
    </source>
</evidence>
<feature type="chain" id="PRO_5029804030" evidence="6">
    <location>
        <begin position="29"/>
        <end position="441"/>
    </location>
</feature>
<keyword evidence="11" id="KW-1185">Reference proteome</keyword>
<dbReference type="EMBL" id="QQZY01000005">
    <property type="protein sequence ID" value="RDI74074.1"/>
    <property type="molecule type" value="Genomic_DNA"/>
</dbReference>
<feature type="domain" description="NfeD1b N-terminal" evidence="9">
    <location>
        <begin position="33"/>
        <end position="192"/>
    </location>
</feature>
<dbReference type="Pfam" id="PF24961">
    <property type="entry name" value="NfeD_membrane"/>
    <property type="match status" value="1"/>
</dbReference>